<feature type="transmembrane region" description="Helical" evidence="14">
    <location>
        <begin position="458"/>
        <end position="477"/>
    </location>
</feature>
<name>U4USS1_DENPD</name>
<evidence type="ECO:0000256" key="1">
    <source>
        <dbReference type="ARBA" id="ARBA00001962"/>
    </source>
</evidence>
<comment type="similarity">
    <text evidence="10">Belongs to the sterol desaturase family. TMEM195 subfamily.</text>
</comment>
<evidence type="ECO:0000256" key="11">
    <source>
        <dbReference type="ARBA" id="ARBA00039026"/>
    </source>
</evidence>
<dbReference type="PANTHER" id="PTHR21624">
    <property type="entry name" value="STEROL DESATURASE-RELATED PROTEIN"/>
    <property type="match status" value="1"/>
</dbReference>
<gene>
    <name evidence="17" type="ORF">D910_10522</name>
</gene>
<evidence type="ECO:0000256" key="4">
    <source>
        <dbReference type="ARBA" id="ARBA00022824"/>
    </source>
</evidence>
<organism evidence="17 18">
    <name type="scientific">Dendroctonus ponderosae</name>
    <name type="common">Mountain pine beetle</name>
    <dbReference type="NCBI Taxonomy" id="77166"/>
    <lineage>
        <taxon>Eukaryota</taxon>
        <taxon>Metazoa</taxon>
        <taxon>Ecdysozoa</taxon>
        <taxon>Arthropoda</taxon>
        <taxon>Hexapoda</taxon>
        <taxon>Insecta</taxon>
        <taxon>Pterygota</taxon>
        <taxon>Neoptera</taxon>
        <taxon>Endopterygota</taxon>
        <taxon>Coleoptera</taxon>
        <taxon>Polyphaga</taxon>
        <taxon>Cucujiformia</taxon>
        <taxon>Curculionidae</taxon>
        <taxon>Scolytinae</taxon>
        <taxon>Dendroctonus</taxon>
    </lineage>
</organism>
<evidence type="ECO:0000256" key="14">
    <source>
        <dbReference type="SAM" id="Phobius"/>
    </source>
</evidence>
<keyword evidence="7" id="KW-0408">Iron</keyword>
<evidence type="ECO:0000256" key="10">
    <source>
        <dbReference type="ARBA" id="ARBA00038190"/>
    </source>
</evidence>
<feature type="transmembrane region" description="Helical" evidence="14">
    <location>
        <begin position="377"/>
        <end position="395"/>
    </location>
</feature>
<dbReference type="GO" id="GO:0008610">
    <property type="term" value="P:lipid biosynthetic process"/>
    <property type="evidence" value="ECO:0007669"/>
    <property type="project" value="InterPro"/>
</dbReference>
<keyword evidence="4" id="KW-0256">Endoplasmic reticulum</keyword>
<evidence type="ECO:0000256" key="9">
    <source>
        <dbReference type="ARBA" id="ARBA00023136"/>
    </source>
</evidence>
<dbReference type="AlphaFoldDB" id="U4USS1"/>
<proteinExistence type="inferred from homology"/>
<feature type="domain" description="Alkylglycerol monooxygenase C-terminal" evidence="16">
    <location>
        <begin position="379"/>
        <end position="453"/>
    </location>
</feature>
<evidence type="ECO:0000313" key="17">
    <source>
        <dbReference type="EMBL" id="ERL93226.1"/>
    </source>
</evidence>
<dbReference type="Proteomes" id="UP000030742">
    <property type="component" value="Unassembled WGS sequence"/>
</dbReference>
<dbReference type="PANTHER" id="PTHR21624:SF1">
    <property type="entry name" value="ALKYLGLYCEROL MONOOXYGENASE"/>
    <property type="match status" value="1"/>
</dbReference>
<dbReference type="EMBL" id="KB632350">
    <property type="protein sequence ID" value="ERL93226.1"/>
    <property type="molecule type" value="Genomic_DNA"/>
</dbReference>
<feature type="transmembrane region" description="Helical" evidence="14">
    <location>
        <begin position="306"/>
        <end position="327"/>
    </location>
</feature>
<dbReference type="STRING" id="77166.U4USS1"/>
<feature type="transmembrane region" description="Helical" evidence="14">
    <location>
        <begin position="69"/>
        <end position="90"/>
    </location>
</feature>
<evidence type="ECO:0000256" key="8">
    <source>
        <dbReference type="ARBA" id="ARBA00023098"/>
    </source>
</evidence>
<keyword evidence="8" id="KW-0443">Lipid metabolism</keyword>
<dbReference type="GO" id="GO:0050479">
    <property type="term" value="F:glyceryl-ether monooxygenase activity"/>
    <property type="evidence" value="ECO:0007669"/>
    <property type="project" value="UniProtKB-EC"/>
</dbReference>
<dbReference type="InterPro" id="IPR051689">
    <property type="entry name" value="Sterol_desaturase/TMEM195"/>
</dbReference>
<dbReference type="Pfam" id="PF04116">
    <property type="entry name" value="FA_hydroxylase"/>
    <property type="match status" value="1"/>
</dbReference>
<protein>
    <recommendedName>
        <fullName evidence="12">Alkylglycerol monooxygenase</fullName>
        <ecNumber evidence="11">1.14.16.5</ecNumber>
    </recommendedName>
</protein>
<evidence type="ECO:0000256" key="5">
    <source>
        <dbReference type="ARBA" id="ARBA00022989"/>
    </source>
</evidence>
<keyword evidence="6" id="KW-0560">Oxidoreductase</keyword>
<keyword evidence="5 14" id="KW-1133">Transmembrane helix</keyword>
<sequence length="494" mass="57635">MALVANSTNSSEYKVITTVLVSLSNQNTMVDPVEFPDTFRKLVKGLAQMFYIVNPAETSYERPEDVPKLFYSAWPYFLLFMVVENILLWIEKKPTARLNDSITSLSHGLFQECGRLLFRGSESYIYLYLYQHFRICDLSWDLPFTWYLAAIGVDFCYYWVHRACHEIHILWAQHQVHHSSEDYNLAVGLRQSALQGWCGFSFYLPLAFIIPPSQFVTHQYFNLLYQFWIHTETVQTLGPLEWIFNTPNHHRVHHGSNIYCLDTNYGGVLIIWDRIFGTFAKERKGEEIIYGLVYNQPSFNPTHLQLIFGIPFNVLSFLLTFYTKYVIQKLQAMSSWKHKLAAIFYGPSWQPGKPRLGLEEDKIKVVKREKYNVKIPLWCNLYLLIHFAVMVYGFHQLALRHLSLSPVSVLAFVSYIIASLTNIGLLFENHKFAPIYEVLRCMILVTAIQRLQFPDIDYTTLLLAEVFFLISGVFWFLKSVHILDISSTLQTKMD</sequence>
<evidence type="ECO:0000256" key="13">
    <source>
        <dbReference type="ARBA" id="ARBA00047556"/>
    </source>
</evidence>
<evidence type="ECO:0000259" key="15">
    <source>
        <dbReference type="Pfam" id="PF04116"/>
    </source>
</evidence>
<dbReference type="EC" id="1.14.16.5" evidence="11"/>
<dbReference type="Pfam" id="PF24858">
    <property type="entry name" value="AGMP_C"/>
    <property type="match status" value="1"/>
</dbReference>
<reference evidence="17 18" key="1">
    <citation type="journal article" date="2013" name="Genome Biol.">
        <title>Draft genome of the mountain pine beetle, Dendroctonus ponderosae Hopkins, a major forest pest.</title>
        <authorList>
            <person name="Keeling C.I."/>
            <person name="Yuen M.M."/>
            <person name="Liao N.Y."/>
            <person name="Docking T.R."/>
            <person name="Chan S.K."/>
            <person name="Taylor G.A."/>
            <person name="Palmquist D.L."/>
            <person name="Jackman S.D."/>
            <person name="Nguyen A."/>
            <person name="Li M."/>
            <person name="Henderson H."/>
            <person name="Janes J.K."/>
            <person name="Zhao Y."/>
            <person name="Pandoh P."/>
            <person name="Moore R."/>
            <person name="Sperling F.A."/>
            <person name="Huber D.P."/>
            <person name="Birol I."/>
            <person name="Jones S.J."/>
            <person name="Bohlmann J."/>
        </authorList>
    </citation>
    <scope>NUCLEOTIDE SEQUENCE</scope>
</reference>
<dbReference type="InterPro" id="IPR006694">
    <property type="entry name" value="Fatty_acid_hydroxylase"/>
</dbReference>
<comment type="subcellular location">
    <subcellularLocation>
        <location evidence="2">Endoplasmic reticulum membrane</location>
        <topology evidence="2">Multi-pass membrane protein</topology>
    </subcellularLocation>
</comment>
<evidence type="ECO:0000259" key="16">
    <source>
        <dbReference type="Pfam" id="PF24858"/>
    </source>
</evidence>
<feature type="transmembrane region" description="Helical" evidence="14">
    <location>
        <begin position="407"/>
        <end position="427"/>
    </location>
</feature>
<accession>U4USS1</accession>
<dbReference type="GO" id="GO:0006643">
    <property type="term" value="P:membrane lipid metabolic process"/>
    <property type="evidence" value="ECO:0007669"/>
    <property type="project" value="TreeGrafter"/>
</dbReference>
<keyword evidence="3 14" id="KW-0812">Transmembrane</keyword>
<keyword evidence="9 14" id="KW-0472">Membrane</keyword>
<dbReference type="GO" id="GO:0005506">
    <property type="term" value="F:iron ion binding"/>
    <property type="evidence" value="ECO:0007669"/>
    <property type="project" value="InterPro"/>
</dbReference>
<evidence type="ECO:0000256" key="6">
    <source>
        <dbReference type="ARBA" id="ARBA00023002"/>
    </source>
</evidence>
<comment type="cofactor">
    <cofactor evidence="1">
        <name>Fe cation</name>
        <dbReference type="ChEBI" id="CHEBI:24875"/>
    </cofactor>
</comment>
<dbReference type="GO" id="GO:0005789">
    <property type="term" value="C:endoplasmic reticulum membrane"/>
    <property type="evidence" value="ECO:0007669"/>
    <property type="project" value="UniProtKB-SubCell"/>
</dbReference>
<evidence type="ECO:0000313" key="18">
    <source>
        <dbReference type="Proteomes" id="UP000030742"/>
    </source>
</evidence>
<evidence type="ECO:0000256" key="12">
    <source>
        <dbReference type="ARBA" id="ARBA00040992"/>
    </source>
</evidence>
<feature type="domain" description="Fatty acid hydroxylase" evidence="15">
    <location>
        <begin position="147"/>
        <end position="278"/>
    </location>
</feature>
<dbReference type="InterPro" id="IPR056853">
    <property type="entry name" value="AGMP_C"/>
</dbReference>
<dbReference type="OrthoDB" id="6354873at2759"/>
<comment type="catalytic activity">
    <reaction evidence="13">
        <text>1-O-(1,2-saturated-alkyl)-sn-glycerol + (6R)-L-erythro-5,6,7,8-tetrahydrobiopterin + O2 = a 1-(1-hydroxyalkyl)-sn-glycerol + (6R)-L-erythro-6,7-dihydrobiopterin + H2O</text>
        <dbReference type="Rhea" id="RHEA:36255"/>
        <dbReference type="ChEBI" id="CHEBI:15377"/>
        <dbReference type="ChEBI" id="CHEBI:15379"/>
        <dbReference type="ChEBI" id="CHEBI:43120"/>
        <dbReference type="ChEBI" id="CHEBI:59560"/>
        <dbReference type="ChEBI" id="CHEBI:73418"/>
        <dbReference type="ChEBI" id="CHEBI:83957"/>
        <dbReference type="EC" id="1.14.16.5"/>
    </reaction>
</comment>
<evidence type="ECO:0000256" key="7">
    <source>
        <dbReference type="ARBA" id="ARBA00023004"/>
    </source>
</evidence>
<evidence type="ECO:0000256" key="3">
    <source>
        <dbReference type="ARBA" id="ARBA00022692"/>
    </source>
</evidence>
<evidence type="ECO:0000256" key="2">
    <source>
        <dbReference type="ARBA" id="ARBA00004477"/>
    </source>
</evidence>